<dbReference type="InterPro" id="IPR023035">
    <property type="entry name" value="Ribosomal_uS9_bac/plastid"/>
</dbReference>
<comment type="similarity">
    <text evidence="1 5 6">Belongs to the universal ribosomal protein uS9 family.</text>
</comment>
<feature type="region of interest" description="Disordered" evidence="7">
    <location>
        <begin position="119"/>
        <end position="140"/>
    </location>
</feature>
<evidence type="ECO:0000256" key="2">
    <source>
        <dbReference type="ARBA" id="ARBA00022980"/>
    </source>
</evidence>
<dbReference type="EMBL" id="CP027845">
    <property type="protein sequence ID" value="AVP88106.1"/>
    <property type="molecule type" value="Genomic_DNA"/>
</dbReference>
<dbReference type="PROSITE" id="PS00360">
    <property type="entry name" value="RIBOSOMAL_S9"/>
    <property type="match status" value="1"/>
</dbReference>
<keyword evidence="9" id="KW-1185">Reference proteome</keyword>
<dbReference type="GO" id="GO:0006412">
    <property type="term" value="P:translation"/>
    <property type="evidence" value="ECO:0007669"/>
    <property type="project" value="UniProtKB-UniRule"/>
</dbReference>
<evidence type="ECO:0000256" key="4">
    <source>
        <dbReference type="ARBA" id="ARBA00035259"/>
    </source>
</evidence>
<dbReference type="InterPro" id="IPR000754">
    <property type="entry name" value="Ribosomal_uS9"/>
</dbReference>
<dbReference type="GO" id="GO:0003723">
    <property type="term" value="F:RNA binding"/>
    <property type="evidence" value="ECO:0007669"/>
    <property type="project" value="TreeGrafter"/>
</dbReference>
<feature type="compositionally biased region" description="Basic residues" evidence="7">
    <location>
        <begin position="125"/>
        <end position="140"/>
    </location>
</feature>
<dbReference type="AlphaFoldDB" id="A0A2P1PA33"/>
<dbReference type="InterPro" id="IPR020568">
    <property type="entry name" value="Ribosomal_Su5_D2-typ_SF"/>
</dbReference>
<gene>
    <name evidence="5" type="primary">rpsI</name>
    <name evidence="8" type="ORF">phytr_11810</name>
</gene>
<keyword evidence="3 5" id="KW-0687">Ribonucleoprotein</keyword>
<dbReference type="Gene3D" id="3.30.230.10">
    <property type="match status" value="1"/>
</dbReference>
<sequence length="140" mass="15780">MEAIPQTETTKIADSSYGTGKRKTSIARLWLRKGSGSFKVNGKFMQEYFTRESYKLDILKPLEVAEMQGQLDFNCTVQGGGLSGQVGAIRHALSKAIDALHPSKRKSLRQNGLLTRDSRIVERKKYGKRKARKSTQFSKR</sequence>
<dbReference type="NCBIfam" id="NF001099">
    <property type="entry name" value="PRK00132.1"/>
    <property type="match status" value="1"/>
</dbReference>
<dbReference type="GO" id="GO:0003735">
    <property type="term" value="F:structural constituent of ribosome"/>
    <property type="evidence" value="ECO:0007669"/>
    <property type="project" value="InterPro"/>
</dbReference>
<evidence type="ECO:0000256" key="1">
    <source>
        <dbReference type="ARBA" id="ARBA00005251"/>
    </source>
</evidence>
<dbReference type="PANTHER" id="PTHR21569">
    <property type="entry name" value="RIBOSOMAL PROTEIN S9"/>
    <property type="match status" value="1"/>
</dbReference>
<dbReference type="RefSeq" id="WP_106874920.1">
    <property type="nucleotide sequence ID" value="NZ_CP027845.1"/>
</dbReference>
<dbReference type="PANTHER" id="PTHR21569:SF1">
    <property type="entry name" value="SMALL RIBOSOMAL SUBUNIT PROTEIN US9M"/>
    <property type="match status" value="1"/>
</dbReference>
<dbReference type="InterPro" id="IPR014721">
    <property type="entry name" value="Ribsml_uS5_D2-typ_fold_subgr"/>
</dbReference>
<dbReference type="GO" id="GO:0022627">
    <property type="term" value="C:cytosolic small ribosomal subunit"/>
    <property type="evidence" value="ECO:0007669"/>
    <property type="project" value="TreeGrafter"/>
</dbReference>
<evidence type="ECO:0000313" key="9">
    <source>
        <dbReference type="Proteomes" id="UP000241762"/>
    </source>
</evidence>
<dbReference type="HAMAP" id="MF_00532_B">
    <property type="entry name" value="Ribosomal_uS9_B"/>
    <property type="match status" value="1"/>
</dbReference>
<evidence type="ECO:0000256" key="6">
    <source>
        <dbReference type="RuleBase" id="RU003815"/>
    </source>
</evidence>
<evidence type="ECO:0000256" key="5">
    <source>
        <dbReference type="HAMAP-Rule" id="MF_00532"/>
    </source>
</evidence>
<proteinExistence type="inferred from homology"/>
<protein>
    <recommendedName>
        <fullName evidence="4 5">Small ribosomal subunit protein uS9</fullName>
    </recommendedName>
</protein>
<evidence type="ECO:0000313" key="8">
    <source>
        <dbReference type="EMBL" id="AVP88106.1"/>
    </source>
</evidence>
<accession>A0A2P1PA33</accession>
<organism evidence="8 9">
    <name type="scientific">Candidatus Phycorickettsia trachydisci</name>
    <dbReference type="NCBI Taxonomy" id="2115978"/>
    <lineage>
        <taxon>Bacteria</taxon>
        <taxon>Pseudomonadati</taxon>
        <taxon>Pseudomonadota</taxon>
        <taxon>Alphaproteobacteria</taxon>
        <taxon>Rickettsiales</taxon>
        <taxon>Rickettsiaceae</taxon>
        <taxon>Candidatus Phycorickettsia</taxon>
    </lineage>
</organism>
<evidence type="ECO:0000256" key="7">
    <source>
        <dbReference type="SAM" id="MobiDB-lite"/>
    </source>
</evidence>
<dbReference type="InterPro" id="IPR020574">
    <property type="entry name" value="Ribosomal_uS9_CS"/>
</dbReference>
<reference evidence="8 9" key="1">
    <citation type="submission" date="2018-03" db="EMBL/GenBank/DDBJ databases">
        <title>A gene transfer event suggests a long-term partnership between eustigmatophyte algae and a novel lineage of endosymbiotic bacteria.</title>
        <authorList>
            <person name="Yurchenko T."/>
            <person name="Sevcikova T."/>
            <person name="Pribyl P."/>
            <person name="El Karkouri K."/>
            <person name="Klimes V."/>
            <person name="Amaral R."/>
            <person name="Zbrankova V."/>
            <person name="Kim E."/>
            <person name="Raoult D."/>
            <person name="Santos L.M.A."/>
            <person name="Elias M."/>
        </authorList>
    </citation>
    <scope>NUCLEOTIDE SEQUENCE [LARGE SCALE GENOMIC DNA]</scope>
    <source>
        <strain evidence="8">CCALA 838</strain>
    </source>
</reference>
<keyword evidence="2 5" id="KW-0689">Ribosomal protein</keyword>
<dbReference type="Pfam" id="PF00380">
    <property type="entry name" value="Ribosomal_S9"/>
    <property type="match status" value="1"/>
</dbReference>
<dbReference type="Proteomes" id="UP000241762">
    <property type="component" value="Chromosome"/>
</dbReference>
<dbReference type="KEGG" id="ptc:phytr_11810"/>
<dbReference type="FunFam" id="3.30.230.10:FF:000001">
    <property type="entry name" value="30S ribosomal protein S9"/>
    <property type="match status" value="1"/>
</dbReference>
<dbReference type="SUPFAM" id="SSF54211">
    <property type="entry name" value="Ribosomal protein S5 domain 2-like"/>
    <property type="match status" value="1"/>
</dbReference>
<dbReference type="OrthoDB" id="9803965at2"/>
<evidence type="ECO:0000256" key="3">
    <source>
        <dbReference type="ARBA" id="ARBA00023274"/>
    </source>
</evidence>
<name>A0A2P1PA33_9RICK</name>